<dbReference type="Gene3D" id="2.60.120.1440">
    <property type="match status" value="1"/>
</dbReference>
<dbReference type="InterPro" id="IPR006860">
    <property type="entry name" value="FecR"/>
</dbReference>
<dbReference type="Pfam" id="PF04773">
    <property type="entry name" value="FecR"/>
    <property type="match status" value="1"/>
</dbReference>
<evidence type="ECO:0000313" key="3">
    <source>
        <dbReference type="EMBL" id="MCW3486532.1"/>
    </source>
</evidence>
<dbReference type="EMBL" id="JAPDNS010000002">
    <property type="protein sequence ID" value="MCW3486532.1"/>
    <property type="molecule type" value="Genomic_DNA"/>
</dbReference>
<dbReference type="Proteomes" id="UP001207742">
    <property type="component" value="Unassembled WGS sequence"/>
</dbReference>
<reference evidence="3 4" key="1">
    <citation type="submission" date="2022-10" db="EMBL/GenBank/DDBJ databases">
        <title>Chitinophaga nivalis PC15 sp. nov., isolated from Pyeongchang county, South Korea.</title>
        <authorList>
            <person name="Trinh H.N."/>
        </authorList>
    </citation>
    <scope>NUCLEOTIDE SEQUENCE [LARGE SCALE GENOMIC DNA]</scope>
    <source>
        <strain evidence="3 4">PC14</strain>
    </source>
</reference>
<evidence type="ECO:0000313" key="4">
    <source>
        <dbReference type="Proteomes" id="UP001207742"/>
    </source>
</evidence>
<feature type="domain" description="FecR protein" evidence="1">
    <location>
        <begin position="128"/>
        <end position="217"/>
    </location>
</feature>
<dbReference type="Gene3D" id="3.55.50.30">
    <property type="match status" value="1"/>
</dbReference>
<comment type="caution">
    <text evidence="3">The sequence shown here is derived from an EMBL/GenBank/DDBJ whole genome shotgun (WGS) entry which is preliminary data.</text>
</comment>
<evidence type="ECO:0000259" key="2">
    <source>
        <dbReference type="Pfam" id="PF16344"/>
    </source>
</evidence>
<gene>
    <name evidence="3" type="ORF">OL497_21700</name>
</gene>
<evidence type="ECO:0000259" key="1">
    <source>
        <dbReference type="Pfam" id="PF04773"/>
    </source>
</evidence>
<sequence length="334" mass="37358">MLQQKEADQALLQQYLEGSYTQEQLKQIQVYLTDPAYRDSMAVFLEKQWLELPAAPITVTPALQQRYQQFLVKTNETTVVRRLWSGWRRVAAVAAVLLLSGYSGYRWYNGQLKTGKVAGQWTWLKNPPGKRSRILLPDSSVVYLSGGSSLRYPAGYGNSHRQLFLEGEAYFMVKHDTTKPFSVTTGQVTTVDVGTAFNIRSLKDQPEICIAVAEGVVNVSDTKGEVGSLTRLQQLRYHVQTGSHKTTLVDNEAQIGSWREGVLLFRKQSLGEVATELERYYGVSIRFAQPALAHVLITTTLKNVSLPEALDILSLTAAVQCKQEGNTVTIRTVR</sequence>
<dbReference type="RefSeq" id="WP_264733348.1">
    <property type="nucleotide sequence ID" value="NZ_JAPDNR010000001.1"/>
</dbReference>
<dbReference type="PANTHER" id="PTHR30273:SF2">
    <property type="entry name" value="PROTEIN FECR"/>
    <property type="match status" value="1"/>
</dbReference>
<dbReference type="PIRSF" id="PIRSF018266">
    <property type="entry name" value="FecR"/>
    <property type="match status" value="1"/>
</dbReference>
<proteinExistence type="predicted"/>
<dbReference type="InterPro" id="IPR012373">
    <property type="entry name" value="Ferrdict_sens_TM"/>
</dbReference>
<feature type="domain" description="Protein FecR C-terminal" evidence="2">
    <location>
        <begin position="263"/>
        <end position="330"/>
    </location>
</feature>
<protein>
    <submittedName>
        <fullName evidence="3">DUF4974 domain-containing protein</fullName>
    </submittedName>
</protein>
<keyword evidence="4" id="KW-1185">Reference proteome</keyword>
<organism evidence="3 4">
    <name type="scientific">Chitinophaga nivalis</name>
    <dbReference type="NCBI Taxonomy" id="2991709"/>
    <lineage>
        <taxon>Bacteria</taxon>
        <taxon>Pseudomonadati</taxon>
        <taxon>Bacteroidota</taxon>
        <taxon>Chitinophagia</taxon>
        <taxon>Chitinophagales</taxon>
        <taxon>Chitinophagaceae</taxon>
        <taxon>Chitinophaga</taxon>
    </lineage>
</organism>
<accession>A0ABT3IRC3</accession>
<dbReference type="PANTHER" id="PTHR30273">
    <property type="entry name" value="PERIPLASMIC SIGNAL SENSOR AND SIGMA FACTOR ACTIVATOR FECR-RELATED"/>
    <property type="match status" value="1"/>
</dbReference>
<name>A0ABT3IRC3_9BACT</name>
<dbReference type="Pfam" id="PF16344">
    <property type="entry name" value="FecR_C"/>
    <property type="match status" value="1"/>
</dbReference>
<dbReference type="InterPro" id="IPR032508">
    <property type="entry name" value="FecR_C"/>
</dbReference>